<feature type="DNA-binding region" description="H-T-H motif" evidence="12">
    <location>
        <begin position="30"/>
        <end position="50"/>
    </location>
</feature>
<evidence type="ECO:0000313" key="16">
    <source>
        <dbReference type="EMBL" id="MBC5664169.1"/>
    </source>
</evidence>
<keyword evidence="3 12" id="KW-0235">DNA replication</keyword>
<dbReference type="PANTHER" id="PTHR33516:SF2">
    <property type="entry name" value="LEXA REPRESSOR-RELATED"/>
    <property type="match status" value="1"/>
</dbReference>
<reference evidence="16 17" key="1">
    <citation type="submission" date="2020-08" db="EMBL/GenBank/DDBJ databases">
        <title>Genome public.</title>
        <authorList>
            <person name="Liu C."/>
            <person name="Sun Q."/>
        </authorList>
    </citation>
    <scope>NUCLEOTIDE SEQUENCE [LARGE SCALE GENOMIC DNA]</scope>
    <source>
        <strain evidence="16 17">NSJ-36</strain>
    </source>
</reference>
<keyword evidence="9 12" id="KW-0804">Transcription</keyword>
<evidence type="ECO:0000256" key="4">
    <source>
        <dbReference type="ARBA" id="ARBA00022763"/>
    </source>
</evidence>
<dbReference type="InterPro" id="IPR039418">
    <property type="entry name" value="LexA-like"/>
</dbReference>
<feature type="active site" description="For autocatalytic cleavage activity" evidence="12">
    <location>
        <position position="128"/>
    </location>
</feature>
<evidence type="ECO:0000259" key="15">
    <source>
        <dbReference type="Pfam" id="PF01726"/>
    </source>
</evidence>
<accession>A0ABR7ESB0</accession>
<dbReference type="InterPro" id="IPR015927">
    <property type="entry name" value="Peptidase_S24_S26A/B/C"/>
</dbReference>
<evidence type="ECO:0000256" key="9">
    <source>
        <dbReference type="ARBA" id="ARBA00023163"/>
    </source>
</evidence>
<dbReference type="InterPro" id="IPR006200">
    <property type="entry name" value="LexA"/>
</dbReference>
<evidence type="ECO:0000256" key="8">
    <source>
        <dbReference type="ARBA" id="ARBA00023125"/>
    </source>
</evidence>
<feature type="domain" description="Peptidase S24/S26A/S26B/S26C" evidence="14">
    <location>
        <begin position="86"/>
        <end position="198"/>
    </location>
</feature>
<sequence length="205" mass="23104">MAQGKISAKQQEILDYIKSQILERGFPPAVRDICEAVHLKSTSSVHSHLETLEKNGYIRRDSTKPRAIEILDEAFNFTRREMVNVPIVGRVAAGEPLLAEQNIEEYFPIPMEFMPNKQTFLLKVCGESMINAGILNGDYVLAQEENTAHNGDMVVAMIEDGATVKTFYKEEGVIRLQPENDFMDPIIVPDCTILGKVIGVFRFMR</sequence>
<comment type="catalytic activity">
    <reaction evidence="12">
        <text>Hydrolysis of Ala-|-Gly bond in repressor LexA.</text>
        <dbReference type="EC" id="3.4.21.88"/>
    </reaction>
</comment>
<dbReference type="GO" id="GO:0004252">
    <property type="term" value="F:serine-type endopeptidase activity"/>
    <property type="evidence" value="ECO:0007669"/>
    <property type="project" value="UniProtKB-EC"/>
</dbReference>
<dbReference type="PRINTS" id="PR00726">
    <property type="entry name" value="LEXASERPTASE"/>
</dbReference>
<dbReference type="Pfam" id="PF01726">
    <property type="entry name" value="LexA_DNA_bind"/>
    <property type="match status" value="1"/>
</dbReference>
<dbReference type="NCBIfam" id="TIGR00498">
    <property type="entry name" value="lexA"/>
    <property type="match status" value="1"/>
</dbReference>
<dbReference type="SUPFAM" id="SSF46785">
    <property type="entry name" value="Winged helix' DNA-binding domain"/>
    <property type="match status" value="1"/>
</dbReference>
<feature type="site" description="Cleavage; by autolysis" evidence="12">
    <location>
        <begin position="93"/>
        <end position="94"/>
    </location>
</feature>
<name>A0ABR7ESB0_9FIRM</name>
<evidence type="ECO:0000256" key="7">
    <source>
        <dbReference type="ARBA" id="ARBA00023015"/>
    </source>
</evidence>
<evidence type="ECO:0000256" key="10">
    <source>
        <dbReference type="ARBA" id="ARBA00023204"/>
    </source>
</evidence>
<dbReference type="InterPro" id="IPR006199">
    <property type="entry name" value="LexA_DNA-bd_dom"/>
</dbReference>
<evidence type="ECO:0000256" key="13">
    <source>
        <dbReference type="RuleBase" id="RU003991"/>
    </source>
</evidence>
<comment type="function">
    <text evidence="12">Represses a number of genes involved in the response to DNA damage (SOS response), including recA and lexA. In the presence of single-stranded DNA, RecA interacts with LexA causing an autocatalytic cleavage which disrupts the DNA-binding part of LexA, leading to derepression of the SOS regulon and eventually DNA repair.</text>
</comment>
<keyword evidence="6 12" id="KW-0068">Autocatalytic cleavage</keyword>
<keyword evidence="5 12" id="KW-0378">Hydrolase</keyword>
<keyword evidence="8 12" id="KW-0238">DNA-binding</keyword>
<dbReference type="Gene3D" id="1.10.10.10">
    <property type="entry name" value="Winged helix-like DNA-binding domain superfamily/Winged helix DNA-binding domain"/>
    <property type="match status" value="1"/>
</dbReference>
<dbReference type="Gene3D" id="2.10.109.10">
    <property type="entry name" value="Umud Fragment, subunit A"/>
    <property type="match status" value="1"/>
</dbReference>
<dbReference type="InterPro" id="IPR036286">
    <property type="entry name" value="LexA/Signal_pep-like_sf"/>
</dbReference>
<dbReference type="SUPFAM" id="SSF51306">
    <property type="entry name" value="LexA/Signal peptidase"/>
    <property type="match status" value="1"/>
</dbReference>
<dbReference type="InterPro" id="IPR036388">
    <property type="entry name" value="WH-like_DNA-bd_sf"/>
</dbReference>
<dbReference type="HAMAP" id="MF_00015">
    <property type="entry name" value="LexA"/>
    <property type="match status" value="1"/>
</dbReference>
<dbReference type="InterPro" id="IPR006197">
    <property type="entry name" value="Peptidase_S24_LexA"/>
</dbReference>
<dbReference type="Proteomes" id="UP000647235">
    <property type="component" value="Unassembled WGS sequence"/>
</dbReference>
<dbReference type="CDD" id="cd06529">
    <property type="entry name" value="S24_LexA-like"/>
    <property type="match status" value="1"/>
</dbReference>
<gene>
    <name evidence="12 16" type="primary">lexA</name>
    <name evidence="16" type="ORF">H8S07_02555</name>
</gene>
<dbReference type="Pfam" id="PF00717">
    <property type="entry name" value="Peptidase_S24"/>
    <property type="match status" value="1"/>
</dbReference>
<keyword evidence="4 12" id="KW-0227">DNA damage</keyword>
<feature type="active site" description="For autocatalytic cleavage activity" evidence="12">
    <location>
        <position position="165"/>
    </location>
</feature>
<dbReference type="InterPro" id="IPR036390">
    <property type="entry name" value="WH_DNA-bd_sf"/>
</dbReference>
<comment type="caution">
    <text evidence="16">The sequence shown here is derived from an EMBL/GenBank/DDBJ whole genome shotgun (WGS) entry which is preliminary data.</text>
</comment>
<evidence type="ECO:0000313" key="17">
    <source>
        <dbReference type="Proteomes" id="UP000647235"/>
    </source>
</evidence>
<dbReference type="EC" id="3.4.21.88" evidence="12"/>
<comment type="subunit">
    <text evidence="12">Homodimer.</text>
</comment>
<organism evidence="16 17">
    <name type="scientific">Dorea hominis</name>
    <dbReference type="NCBI Taxonomy" id="2763040"/>
    <lineage>
        <taxon>Bacteria</taxon>
        <taxon>Bacillati</taxon>
        <taxon>Bacillota</taxon>
        <taxon>Clostridia</taxon>
        <taxon>Lachnospirales</taxon>
        <taxon>Lachnospiraceae</taxon>
        <taxon>Dorea</taxon>
    </lineage>
</organism>
<protein>
    <recommendedName>
        <fullName evidence="12">LexA repressor</fullName>
        <ecNumber evidence="12">3.4.21.88</ecNumber>
    </recommendedName>
</protein>
<comment type="similarity">
    <text evidence="1 12 13">Belongs to the peptidase S24 family.</text>
</comment>
<evidence type="ECO:0000256" key="12">
    <source>
        <dbReference type="HAMAP-Rule" id="MF_00015"/>
    </source>
</evidence>
<feature type="domain" description="LexA repressor DNA-binding" evidence="15">
    <location>
        <begin position="5"/>
        <end position="67"/>
    </location>
</feature>
<evidence type="ECO:0000256" key="11">
    <source>
        <dbReference type="ARBA" id="ARBA00023236"/>
    </source>
</evidence>
<keyword evidence="17" id="KW-1185">Reference proteome</keyword>
<keyword evidence="10 12" id="KW-0234">DNA repair</keyword>
<dbReference type="InterPro" id="IPR050077">
    <property type="entry name" value="LexA_repressor"/>
</dbReference>
<evidence type="ECO:0000256" key="3">
    <source>
        <dbReference type="ARBA" id="ARBA00022705"/>
    </source>
</evidence>
<evidence type="ECO:0000256" key="6">
    <source>
        <dbReference type="ARBA" id="ARBA00022813"/>
    </source>
</evidence>
<keyword evidence="11 12" id="KW-0742">SOS response</keyword>
<dbReference type="RefSeq" id="WP_021860978.1">
    <property type="nucleotide sequence ID" value="NZ_JACOOY010000002.1"/>
</dbReference>
<dbReference type="PANTHER" id="PTHR33516">
    <property type="entry name" value="LEXA REPRESSOR"/>
    <property type="match status" value="1"/>
</dbReference>
<keyword evidence="7 12" id="KW-0805">Transcription regulation</keyword>
<dbReference type="EMBL" id="JACOOY010000002">
    <property type="protein sequence ID" value="MBC5664169.1"/>
    <property type="molecule type" value="Genomic_DNA"/>
</dbReference>
<evidence type="ECO:0000256" key="1">
    <source>
        <dbReference type="ARBA" id="ARBA00007484"/>
    </source>
</evidence>
<evidence type="ECO:0000256" key="2">
    <source>
        <dbReference type="ARBA" id="ARBA00022491"/>
    </source>
</evidence>
<evidence type="ECO:0000259" key="14">
    <source>
        <dbReference type="Pfam" id="PF00717"/>
    </source>
</evidence>
<evidence type="ECO:0000256" key="5">
    <source>
        <dbReference type="ARBA" id="ARBA00022801"/>
    </source>
</evidence>
<keyword evidence="2 12" id="KW-0678">Repressor</keyword>
<proteinExistence type="inferred from homology"/>